<gene>
    <name evidence="1" type="ORF">KQY15_15390</name>
</gene>
<dbReference type="InterPro" id="IPR052931">
    <property type="entry name" value="Prophage_regulatory_activator"/>
</dbReference>
<dbReference type="Proteomes" id="UP000704611">
    <property type="component" value="Unassembled WGS sequence"/>
</dbReference>
<dbReference type="RefSeq" id="WP_217670741.1">
    <property type="nucleotide sequence ID" value="NZ_JAHRID010000008.1"/>
</dbReference>
<dbReference type="EMBL" id="JAHRID010000008">
    <property type="protein sequence ID" value="MBV2130478.1"/>
    <property type="molecule type" value="Genomic_DNA"/>
</dbReference>
<reference evidence="1 2" key="1">
    <citation type="submission" date="2021-06" db="EMBL/GenBank/DDBJ databases">
        <title>Rheinheimera indica sp. nov., isolated from deep-sea sediment.</title>
        <authorList>
            <person name="Wang Z."/>
            <person name="Zhang X.-Y."/>
        </authorList>
    </citation>
    <scope>NUCLEOTIDE SEQUENCE [LARGE SCALE GENOMIC DNA]</scope>
    <source>
        <strain evidence="1 2">SM2107</strain>
    </source>
</reference>
<evidence type="ECO:0000313" key="2">
    <source>
        <dbReference type="Proteomes" id="UP000704611"/>
    </source>
</evidence>
<sequence>MKLIKFKDVMLQTTLGRTTIYKYITEGTFPRPIKLGGRVVAWVESEVQEWIQQKIKQPPNWEEQERALERNTNYGFTTIEIHSSM</sequence>
<dbReference type="InterPro" id="IPR010260">
    <property type="entry name" value="AlpA"/>
</dbReference>
<dbReference type="Pfam" id="PF05930">
    <property type="entry name" value="Phage_AlpA"/>
    <property type="match status" value="1"/>
</dbReference>
<proteinExistence type="predicted"/>
<dbReference type="PANTHER" id="PTHR36154:SF1">
    <property type="entry name" value="DNA-BINDING TRANSCRIPTIONAL ACTIVATOR ALPA"/>
    <property type="match status" value="1"/>
</dbReference>
<dbReference type="PANTHER" id="PTHR36154">
    <property type="entry name" value="DNA-BINDING TRANSCRIPTIONAL ACTIVATOR ALPA"/>
    <property type="match status" value="1"/>
</dbReference>
<name>A0ABS6MNV5_9GAMM</name>
<organism evidence="1 2">
    <name type="scientific">Arsukibacterium indicum</name>
    <dbReference type="NCBI Taxonomy" id="2848612"/>
    <lineage>
        <taxon>Bacteria</taxon>
        <taxon>Pseudomonadati</taxon>
        <taxon>Pseudomonadota</taxon>
        <taxon>Gammaproteobacteria</taxon>
        <taxon>Chromatiales</taxon>
        <taxon>Chromatiaceae</taxon>
        <taxon>Arsukibacterium</taxon>
    </lineage>
</organism>
<comment type="caution">
    <text evidence="1">The sequence shown here is derived from an EMBL/GenBank/DDBJ whole genome shotgun (WGS) entry which is preliminary data.</text>
</comment>
<protein>
    <submittedName>
        <fullName evidence="1">AlpA family transcriptional regulator</fullName>
    </submittedName>
</protein>
<keyword evidence="2" id="KW-1185">Reference proteome</keyword>
<evidence type="ECO:0000313" key="1">
    <source>
        <dbReference type="EMBL" id="MBV2130478.1"/>
    </source>
</evidence>
<accession>A0ABS6MNV5</accession>